<reference evidence="2" key="2">
    <citation type="submission" date="2020-09" db="EMBL/GenBank/DDBJ databases">
        <title>Reference genome assembly for Australian Ascochyta lentis isolate Al4.</title>
        <authorList>
            <person name="Lee R.C."/>
            <person name="Farfan-Caceres L.M."/>
            <person name="Debler J.W."/>
            <person name="Williams A.H."/>
            <person name="Henares B.M."/>
        </authorList>
    </citation>
    <scope>NUCLEOTIDE SEQUENCE</scope>
    <source>
        <strain evidence="2">Al4</strain>
    </source>
</reference>
<keyword evidence="1" id="KW-0732">Signal</keyword>
<name>A0A8H7ISD1_9PLEO</name>
<feature type="signal peptide" evidence="1">
    <location>
        <begin position="1"/>
        <end position="17"/>
    </location>
</feature>
<evidence type="ECO:0000313" key="2">
    <source>
        <dbReference type="EMBL" id="KAF9690975.1"/>
    </source>
</evidence>
<dbReference type="AlphaFoldDB" id="A0A8H7ISD1"/>
<gene>
    <name evidence="2" type="ORF">EKO04_010942</name>
</gene>
<accession>A0A8H7ISD1</accession>
<keyword evidence="3" id="KW-1185">Reference proteome</keyword>
<feature type="chain" id="PRO_5034673949" evidence="1">
    <location>
        <begin position="18"/>
        <end position="371"/>
    </location>
</feature>
<dbReference type="EMBL" id="RZGK01000022">
    <property type="protein sequence ID" value="KAF9690975.1"/>
    <property type="molecule type" value="Genomic_DNA"/>
</dbReference>
<comment type="caution">
    <text evidence="2">The sequence shown here is derived from an EMBL/GenBank/DDBJ whole genome shotgun (WGS) entry which is preliminary data.</text>
</comment>
<protein>
    <submittedName>
        <fullName evidence="2">Uncharacterized protein</fullName>
    </submittedName>
</protein>
<evidence type="ECO:0000256" key="1">
    <source>
        <dbReference type="SAM" id="SignalP"/>
    </source>
</evidence>
<organism evidence="2 3">
    <name type="scientific">Ascochyta lentis</name>
    <dbReference type="NCBI Taxonomy" id="205686"/>
    <lineage>
        <taxon>Eukaryota</taxon>
        <taxon>Fungi</taxon>
        <taxon>Dikarya</taxon>
        <taxon>Ascomycota</taxon>
        <taxon>Pezizomycotina</taxon>
        <taxon>Dothideomycetes</taxon>
        <taxon>Pleosporomycetidae</taxon>
        <taxon>Pleosporales</taxon>
        <taxon>Pleosporineae</taxon>
        <taxon>Didymellaceae</taxon>
        <taxon>Ascochyta</taxon>
    </lineage>
</organism>
<proteinExistence type="predicted"/>
<reference evidence="2" key="1">
    <citation type="submission" date="2018-12" db="EMBL/GenBank/DDBJ databases">
        <authorList>
            <person name="Syme R.A."/>
            <person name="Farfan-Caceres L."/>
            <person name="Lichtenzveig J."/>
        </authorList>
    </citation>
    <scope>NUCLEOTIDE SEQUENCE</scope>
    <source>
        <strain evidence="2">Al4</strain>
    </source>
</reference>
<dbReference type="Proteomes" id="UP000651452">
    <property type="component" value="Unassembled WGS sequence"/>
</dbReference>
<evidence type="ECO:0000313" key="3">
    <source>
        <dbReference type="Proteomes" id="UP000651452"/>
    </source>
</evidence>
<sequence>MKSFFILASAGVALVAAAPLSRDHLNTVDPTSTTTSLVPEVEFPNLDDWPILGVADDAHITNDNNINAIDISSIIQNIVDLFDFASPADTALPLATRALPASDKPACDSCESLAFPGNLICLNQCKSVQPEGGELATPSPPASGKPACDSCESLPFPGDLICLNQCKGAKLRYIVDSVPSNATASTVPQEAVTTQDKVYDADLDARPPMSPVATDTNHVEDSMTAPSRLAERAGPESLEVKEAHLIQNIDGLGRVNRALLRMLVVTLPFPIDPPLSLPELQDINTALVDWAWEFMHEPLRQRAIGDQLITFAQELDPDFRMQWYDSFKDVVDRTIQFELGEMARGEDKGAAEAARERVLAAQHESLEFVAR</sequence>